<dbReference type="PROSITE" id="PS51257">
    <property type="entry name" value="PROKAR_LIPOPROTEIN"/>
    <property type="match status" value="1"/>
</dbReference>
<dbReference type="GO" id="GO:0006508">
    <property type="term" value="P:proteolysis"/>
    <property type="evidence" value="ECO:0007669"/>
    <property type="project" value="InterPro"/>
</dbReference>
<dbReference type="InterPro" id="IPR001375">
    <property type="entry name" value="Peptidase_S9_cat"/>
</dbReference>
<accession>A0A0J8J0Y0</accession>
<evidence type="ECO:0000256" key="1">
    <source>
        <dbReference type="ARBA" id="ARBA00022729"/>
    </source>
</evidence>
<evidence type="ECO:0000259" key="4">
    <source>
        <dbReference type="Pfam" id="PF18435"/>
    </source>
</evidence>
<dbReference type="SUPFAM" id="SSF53474">
    <property type="entry name" value="alpha/beta-Hydrolases"/>
    <property type="match status" value="1"/>
</dbReference>
<feature type="domain" description="Esterase Ig-like N-terminal" evidence="4">
    <location>
        <begin position="34"/>
        <end position="146"/>
    </location>
</feature>
<dbReference type="PANTHER" id="PTHR43037">
    <property type="entry name" value="UNNAMED PRODUCT-RELATED"/>
    <property type="match status" value="1"/>
</dbReference>
<keyword evidence="1 2" id="KW-0732">Signal</keyword>
<dbReference type="PATRIC" id="fig|1430899.3.peg.2552"/>
<dbReference type="Gene3D" id="3.40.50.1820">
    <property type="entry name" value="alpha/beta hydrolase"/>
    <property type="match status" value="1"/>
</dbReference>
<proteinExistence type="predicted"/>
<organism evidence="5 6">
    <name type="scientific">Listeria fleischmannii 1991</name>
    <dbReference type="NCBI Taxonomy" id="1430899"/>
    <lineage>
        <taxon>Bacteria</taxon>
        <taxon>Bacillati</taxon>
        <taxon>Bacillota</taxon>
        <taxon>Bacilli</taxon>
        <taxon>Bacillales</taxon>
        <taxon>Listeriaceae</taxon>
        <taxon>Listeria</taxon>
    </lineage>
</organism>
<dbReference type="InterPro" id="IPR050955">
    <property type="entry name" value="Plant_Biomass_Hydrol_Est"/>
</dbReference>
<protein>
    <submittedName>
        <fullName evidence="5">Uncharacterized protein</fullName>
    </submittedName>
</protein>
<dbReference type="RefSeq" id="WP_007477059.1">
    <property type="nucleotide sequence ID" value="NZ_KQ130622.1"/>
</dbReference>
<comment type="caution">
    <text evidence="5">The sequence shown here is derived from an EMBL/GenBank/DDBJ whole genome shotgun (WGS) entry which is preliminary data.</text>
</comment>
<evidence type="ECO:0000256" key="2">
    <source>
        <dbReference type="SAM" id="SignalP"/>
    </source>
</evidence>
<dbReference type="OrthoDB" id="9764953at2"/>
<reference evidence="5 6" key="1">
    <citation type="journal article" date="2015" name="Genome Biol. Evol.">
        <title>Comparative Genomics of Listeria Sensu Lato: Genus-Wide Differences in Evolutionary Dynamics and the Progressive Gain of Complex, Potentially Pathogenicity-Related Traits through Lateral Gene Transfer.</title>
        <authorList>
            <person name="Chiara M."/>
            <person name="Caruso M."/>
            <person name="D'Erchia A.M."/>
            <person name="Manzari C."/>
            <person name="Fraccalvieri R."/>
            <person name="Goffredo E."/>
            <person name="Latorre L."/>
            <person name="Miccolupo A."/>
            <person name="Padalino I."/>
            <person name="Santagada G."/>
            <person name="Chiocco D."/>
            <person name="Pesole G."/>
            <person name="Horner D.S."/>
            <person name="Parisi A."/>
        </authorList>
    </citation>
    <scope>NUCLEOTIDE SEQUENCE [LARGE SCALE GENOMIC DNA]</scope>
    <source>
        <strain evidence="5 6">1991</strain>
    </source>
</reference>
<feature type="chain" id="PRO_5038477987" evidence="2">
    <location>
        <begin position="19"/>
        <end position="407"/>
    </location>
</feature>
<dbReference type="InterPro" id="IPR041172">
    <property type="entry name" value="EstA_Ig-like_N"/>
</dbReference>
<dbReference type="GO" id="GO:0008236">
    <property type="term" value="F:serine-type peptidase activity"/>
    <property type="evidence" value="ECO:0007669"/>
    <property type="project" value="InterPro"/>
</dbReference>
<dbReference type="InterPro" id="IPR029058">
    <property type="entry name" value="AB_hydrolase_fold"/>
</dbReference>
<feature type="domain" description="Peptidase S9 prolyl oligopeptidase catalytic" evidence="3">
    <location>
        <begin position="261"/>
        <end position="376"/>
    </location>
</feature>
<dbReference type="PANTHER" id="PTHR43037:SF1">
    <property type="entry name" value="BLL1128 PROTEIN"/>
    <property type="match status" value="1"/>
</dbReference>
<keyword evidence="6" id="KW-1185">Reference proteome</keyword>
<dbReference type="Gene3D" id="2.60.40.2180">
    <property type="match status" value="1"/>
</dbReference>
<sequence>MKKRYILMGIVLASLGLAACSSKESAEKVDSKQVELITEVVDKGEVGSSIIITYPEEIESKSLTTSDFSVFAGTKSRNIEAVYTSEKNKDVAPSEKGRYVVIELNQNDANAGTLSFDMEKFVNTRTNLSYSVAQTKTISSTKGTKYEATKPLTIKTVQTPILESFKAATFTDNEKVMKYRLFSPTEGDGKKPLIIFLHGSGERGDDNELQLLGTDGPQTFTAPSFQAQAKSYVLAPQVPFDEAREGWFGKGQTLVLKKLIDQVIAEHNDIDPNRIYITGVSNGATGTFKMLTENPDFFAAAMPIAGYMYHEGAEFIQAGSARYLAPNKEDAAKLKQIPIWAFQAEDDPVNSVQGSLQAVKAIQDAGGKNVQMTEYPSGLVAPNPHASWEKAYNNSQALMWLMQNQKS</sequence>
<evidence type="ECO:0000313" key="6">
    <source>
        <dbReference type="Proteomes" id="UP000052258"/>
    </source>
</evidence>
<dbReference type="Pfam" id="PF18435">
    <property type="entry name" value="EstA_Ig_like"/>
    <property type="match status" value="1"/>
</dbReference>
<evidence type="ECO:0000259" key="3">
    <source>
        <dbReference type="Pfam" id="PF00326"/>
    </source>
</evidence>
<dbReference type="EMBL" id="AZHO01000036">
    <property type="protein sequence ID" value="KMT57961.1"/>
    <property type="molecule type" value="Genomic_DNA"/>
</dbReference>
<gene>
    <name evidence="5" type="ORF">X560_2502</name>
</gene>
<feature type="signal peptide" evidence="2">
    <location>
        <begin position="1"/>
        <end position="18"/>
    </location>
</feature>
<name>A0A0J8J0Y0_9LIST</name>
<evidence type="ECO:0000313" key="5">
    <source>
        <dbReference type="EMBL" id="KMT57961.1"/>
    </source>
</evidence>
<dbReference type="AlphaFoldDB" id="A0A0J8J0Y0"/>
<dbReference type="Pfam" id="PF00326">
    <property type="entry name" value="Peptidase_S9"/>
    <property type="match status" value="1"/>
</dbReference>
<dbReference type="Proteomes" id="UP000052258">
    <property type="component" value="Unassembled WGS sequence"/>
</dbReference>